<sequence length="176" mass="19402">MHYAPQHPIHYLIGSTVYAPAVMKRWRMEPFEYQIRYLFLYASLAGAMGLTTMNLHTAVSMFCFFVFIIGLMSLPAALFDMNTSVVAAIRENFGGAIIAFHGFLITYLAIYTTILAVTVPLGFWTVPLSAATTALPLALIVGYSMQLVVLVKPSLPWGLVPGLSIGGFMLAYWVQI</sequence>
<comment type="caution">
    <text evidence="2">The sequence shown here is derived from an EMBL/GenBank/DDBJ whole genome shotgun (WGS) entry which is preliminary data.</text>
</comment>
<dbReference type="EMBL" id="JACHLI010000001">
    <property type="protein sequence ID" value="MBB4861294.1"/>
    <property type="molecule type" value="Genomic_DNA"/>
</dbReference>
<evidence type="ECO:0000313" key="3">
    <source>
        <dbReference type="Proteomes" id="UP000566995"/>
    </source>
</evidence>
<feature type="transmembrane region" description="Helical" evidence="1">
    <location>
        <begin position="59"/>
        <end position="81"/>
    </location>
</feature>
<evidence type="ECO:0000256" key="1">
    <source>
        <dbReference type="SAM" id="Phobius"/>
    </source>
</evidence>
<accession>A0A7W7KFF3</accession>
<feature type="transmembrane region" description="Helical" evidence="1">
    <location>
        <begin position="35"/>
        <end position="53"/>
    </location>
</feature>
<evidence type="ECO:0000313" key="2">
    <source>
        <dbReference type="EMBL" id="MBB4861294.1"/>
    </source>
</evidence>
<keyword evidence="1" id="KW-0472">Membrane</keyword>
<reference evidence="2 3" key="1">
    <citation type="submission" date="2020-08" db="EMBL/GenBank/DDBJ databases">
        <title>Functional genomics of gut bacteria from endangered species of beetles.</title>
        <authorList>
            <person name="Carlos-Shanley C."/>
        </authorList>
    </citation>
    <scope>NUCLEOTIDE SEQUENCE [LARGE SCALE GENOMIC DNA]</scope>
    <source>
        <strain evidence="2 3">S00179</strain>
    </source>
</reference>
<dbReference type="AlphaFoldDB" id="A0A7W7KFF3"/>
<keyword evidence="1" id="KW-1133">Transmembrane helix</keyword>
<protein>
    <submittedName>
        <fullName evidence="2">Uncharacterized protein</fullName>
    </submittedName>
</protein>
<feature type="transmembrane region" description="Helical" evidence="1">
    <location>
        <begin position="123"/>
        <end position="143"/>
    </location>
</feature>
<feature type="transmembrane region" description="Helical" evidence="1">
    <location>
        <begin position="93"/>
        <end position="117"/>
    </location>
</feature>
<keyword evidence="1" id="KW-0812">Transmembrane</keyword>
<gene>
    <name evidence="2" type="ORF">HNP46_000105</name>
</gene>
<dbReference type="RefSeq" id="WP_184585566.1">
    <property type="nucleotide sequence ID" value="NZ_JACHLI010000001.1"/>
</dbReference>
<dbReference type="Proteomes" id="UP000566995">
    <property type="component" value="Unassembled WGS sequence"/>
</dbReference>
<feature type="transmembrane region" description="Helical" evidence="1">
    <location>
        <begin position="155"/>
        <end position="174"/>
    </location>
</feature>
<proteinExistence type="predicted"/>
<organism evidence="2 3">
    <name type="scientific">Pseudomonas nitroreducens</name>
    <dbReference type="NCBI Taxonomy" id="46680"/>
    <lineage>
        <taxon>Bacteria</taxon>
        <taxon>Pseudomonadati</taxon>
        <taxon>Pseudomonadota</taxon>
        <taxon>Gammaproteobacteria</taxon>
        <taxon>Pseudomonadales</taxon>
        <taxon>Pseudomonadaceae</taxon>
        <taxon>Pseudomonas</taxon>
    </lineage>
</organism>
<name>A0A7W7KFF3_PSENT</name>